<feature type="site" description="Contributes to redox potential value" evidence="8">
    <location>
        <position position="33"/>
    </location>
</feature>
<evidence type="ECO:0000256" key="9">
    <source>
        <dbReference type="PIRSR" id="PIRSR000077-4"/>
    </source>
</evidence>
<keyword evidence="4 9" id="KW-1015">Disulfide bond</keyword>
<evidence type="ECO:0000259" key="10">
    <source>
        <dbReference type="PROSITE" id="PS51352"/>
    </source>
</evidence>
<reference evidence="12 14" key="2">
    <citation type="submission" date="2019-11" db="EMBL/GenBank/DDBJ databases">
        <title>Draft genome sequences of five Paenibacillus species of dairy origin.</title>
        <authorList>
            <person name="Olajide A.M."/>
            <person name="Chen S."/>
            <person name="Lapointe G."/>
        </authorList>
    </citation>
    <scope>NUCLEOTIDE SEQUENCE [LARGE SCALE GENOMIC DNA]</scope>
    <source>
        <strain evidence="12 14">3CT49</strain>
    </source>
</reference>
<dbReference type="SUPFAM" id="SSF52833">
    <property type="entry name" value="Thioredoxin-like"/>
    <property type="match status" value="1"/>
</dbReference>
<dbReference type="NCBIfam" id="TIGR01068">
    <property type="entry name" value="thioredoxin"/>
    <property type="match status" value="1"/>
</dbReference>
<keyword evidence="5 9" id="KW-0676">Redox-active center</keyword>
<evidence type="ECO:0000256" key="7">
    <source>
        <dbReference type="PIRNR" id="PIRNR000077"/>
    </source>
</evidence>
<proteinExistence type="inferred from homology"/>
<dbReference type="Pfam" id="PF00085">
    <property type="entry name" value="Thioredoxin"/>
    <property type="match status" value="1"/>
</dbReference>
<feature type="site" description="Deprotonates C-terminal active site Cys" evidence="8">
    <location>
        <position position="25"/>
    </location>
</feature>
<dbReference type="EMBL" id="JMQA01000026">
    <property type="protein sequence ID" value="KFN08809.1"/>
    <property type="molecule type" value="Genomic_DNA"/>
</dbReference>
<dbReference type="PIRSF" id="PIRSF000077">
    <property type="entry name" value="Thioredoxin"/>
    <property type="match status" value="1"/>
</dbReference>
<feature type="disulfide bond" description="Redox-active" evidence="9">
    <location>
        <begin position="31"/>
        <end position="34"/>
    </location>
</feature>
<feature type="active site" description="Nucleophile" evidence="8">
    <location>
        <position position="34"/>
    </location>
</feature>
<dbReference type="PRINTS" id="PR00421">
    <property type="entry name" value="THIOREDOXIN"/>
</dbReference>
<keyword evidence="13" id="KW-1185">Reference proteome</keyword>
<accession>A0A090ZBZ0</accession>
<evidence type="ECO:0000256" key="3">
    <source>
        <dbReference type="ARBA" id="ARBA00022982"/>
    </source>
</evidence>
<protein>
    <recommendedName>
        <fullName evidence="6 7">Thioredoxin</fullName>
    </recommendedName>
</protein>
<dbReference type="RefSeq" id="WP_036623008.1">
    <property type="nucleotide sequence ID" value="NZ_BGML01000003.1"/>
</dbReference>
<dbReference type="GO" id="GO:0015035">
    <property type="term" value="F:protein-disulfide reductase activity"/>
    <property type="evidence" value="ECO:0007669"/>
    <property type="project" value="UniProtKB-UniRule"/>
</dbReference>
<dbReference type="GO" id="GO:0005829">
    <property type="term" value="C:cytosol"/>
    <property type="evidence" value="ECO:0007669"/>
    <property type="project" value="TreeGrafter"/>
</dbReference>
<dbReference type="CDD" id="cd02947">
    <property type="entry name" value="TRX_family"/>
    <property type="match status" value="1"/>
</dbReference>
<dbReference type="Proteomes" id="UP000029278">
    <property type="component" value="Unassembled WGS sequence"/>
</dbReference>
<comment type="caution">
    <text evidence="11">The sequence shown here is derived from an EMBL/GenBank/DDBJ whole genome shotgun (WGS) entry which is preliminary data.</text>
</comment>
<organism evidence="11 13">
    <name type="scientific">Paenibacillus macerans</name>
    <name type="common">Bacillus macerans</name>
    <dbReference type="NCBI Taxonomy" id="44252"/>
    <lineage>
        <taxon>Bacteria</taxon>
        <taxon>Bacillati</taxon>
        <taxon>Bacillota</taxon>
        <taxon>Bacilli</taxon>
        <taxon>Bacillales</taxon>
        <taxon>Paenibacillaceae</taxon>
        <taxon>Paenibacillus</taxon>
    </lineage>
</organism>
<evidence type="ECO:0000256" key="2">
    <source>
        <dbReference type="ARBA" id="ARBA00022448"/>
    </source>
</evidence>
<evidence type="ECO:0000256" key="1">
    <source>
        <dbReference type="ARBA" id="ARBA00008987"/>
    </source>
</evidence>
<dbReference type="Gene3D" id="3.40.30.10">
    <property type="entry name" value="Glutaredoxin"/>
    <property type="match status" value="1"/>
</dbReference>
<dbReference type="PANTHER" id="PTHR45663">
    <property type="entry name" value="GEO12009P1"/>
    <property type="match status" value="1"/>
</dbReference>
<name>A0A090ZBZ0_PAEMA</name>
<evidence type="ECO:0000256" key="4">
    <source>
        <dbReference type="ARBA" id="ARBA00023157"/>
    </source>
</evidence>
<dbReference type="GeneID" id="77007257"/>
<dbReference type="InterPro" id="IPR013766">
    <property type="entry name" value="Thioredoxin_domain"/>
</dbReference>
<dbReference type="GO" id="GO:0045454">
    <property type="term" value="P:cell redox homeostasis"/>
    <property type="evidence" value="ECO:0007669"/>
    <property type="project" value="TreeGrafter"/>
</dbReference>
<comment type="similarity">
    <text evidence="1 7">Belongs to the thioredoxin family.</text>
</comment>
<evidence type="ECO:0000313" key="11">
    <source>
        <dbReference type="EMBL" id="KFN08809.1"/>
    </source>
</evidence>
<dbReference type="PATRIC" id="fig|44252.3.peg.2820"/>
<evidence type="ECO:0000256" key="5">
    <source>
        <dbReference type="ARBA" id="ARBA00023284"/>
    </source>
</evidence>
<dbReference type="InterPro" id="IPR005746">
    <property type="entry name" value="Thioredoxin"/>
</dbReference>
<keyword evidence="2" id="KW-0813">Transport</keyword>
<reference evidence="11 13" key="1">
    <citation type="submission" date="2014-04" db="EMBL/GenBank/DDBJ databases">
        <authorList>
            <person name="Bishop-Lilly K.A."/>
            <person name="Broomall S.M."/>
            <person name="Chain P.S."/>
            <person name="Chertkov O."/>
            <person name="Coyne S.R."/>
            <person name="Daligault H.E."/>
            <person name="Davenport K.W."/>
            <person name="Erkkila T."/>
            <person name="Frey K.G."/>
            <person name="Gibbons H.S."/>
            <person name="Gu W."/>
            <person name="Jaissle J."/>
            <person name="Johnson S.L."/>
            <person name="Koroleva G.I."/>
            <person name="Ladner J.T."/>
            <person name="Lo C.-C."/>
            <person name="Minogue T.D."/>
            <person name="Munk C."/>
            <person name="Palacios G.F."/>
            <person name="Redden C.L."/>
            <person name="Rosenzweig C.N."/>
            <person name="Scholz M.B."/>
            <person name="Teshima H."/>
            <person name="Xu Y."/>
        </authorList>
    </citation>
    <scope>NUCLEOTIDE SEQUENCE [LARGE SCALE GENOMIC DNA]</scope>
    <source>
        <strain evidence="11 13">8244</strain>
    </source>
</reference>
<evidence type="ECO:0000313" key="14">
    <source>
        <dbReference type="Proteomes" id="UP000442469"/>
    </source>
</evidence>
<evidence type="ECO:0000313" key="12">
    <source>
        <dbReference type="EMBL" id="MUG23364.1"/>
    </source>
</evidence>
<dbReference type="PANTHER" id="PTHR45663:SF11">
    <property type="entry name" value="GEO12009P1"/>
    <property type="match status" value="1"/>
</dbReference>
<dbReference type="HOGENOM" id="CLU_090389_10_2_9"/>
<evidence type="ECO:0000256" key="8">
    <source>
        <dbReference type="PIRSR" id="PIRSR000077-1"/>
    </source>
</evidence>
<feature type="site" description="Contributes to redox potential value" evidence="8">
    <location>
        <position position="32"/>
    </location>
</feature>
<dbReference type="EMBL" id="WNZZ01000008">
    <property type="protein sequence ID" value="MUG23364.1"/>
    <property type="molecule type" value="Genomic_DNA"/>
</dbReference>
<dbReference type="AlphaFoldDB" id="A0A090ZBZ0"/>
<evidence type="ECO:0000256" key="6">
    <source>
        <dbReference type="NCBIfam" id="TIGR01068"/>
    </source>
</evidence>
<evidence type="ECO:0000313" key="13">
    <source>
        <dbReference type="Proteomes" id="UP000029278"/>
    </source>
</evidence>
<feature type="active site" description="Nucleophile" evidence="8">
    <location>
        <position position="31"/>
    </location>
</feature>
<feature type="domain" description="Thioredoxin" evidence="10">
    <location>
        <begin position="1"/>
        <end position="107"/>
    </location>
</feature>
<dbReference type="Proteomes" id="UP000442469">
    <property type="component" value="Unassembled WGS sequence"/>
</dbReference>
<dbReference type="InterPro" id="IPR036249">
    <property type="entry name" value="Thioredoxin-like_sf"/>
</dbReference>
<keyword evidence="3" id="KW-0249">Electron transport</keyword>
<dbReference type="STRING" id="44252.DJ90_4904"/>
<sequence length="113" mass="12763">MTIRRIADANEFNRESAAAELVLADFDAPWCPPCKVLSPILEELHEEFQGAVPLLQVNCDDHPELASQYGIMSMPTVIFFRGGEPVEKLIGLRPKDAYRELIRKYRGYAGQVQ</sequence>
<gene>
    <name evidence="11" type="primary">trxA</name>
    <name evidence="11" type="ORF">DJ90_4904</name>
    <name evidence="12" type="ORF">GNQ08_13240</name>
</gene>
<dbReference type="OrthoDB" id="9790390at2"/>
<dbReference type="PROSITE" id="PS51352">
    <property type="entry name" value="THIOREDOXIN_2"/>
    <property type="match status" value="1"/>
</dbReference>